<feature type="transmembrane region" description="Helical" evidence="1">
    <location>
        <begin position="190"/>
        <end position="210"/>
    </location>
</feature>
<feature type="transmembrane region" description="Helical" evidence="1">
    <location>
        <begin position="104"/>
        <end position="126"/>
    </location>
</feature>
<feature type="transmembrane region" description="Helical" evidence="1">
    <location>
        <begin position="27"/>
        <end position="52"/>
    </location>
</feature>
<feature type="domain" description="Acyltransferase 3" evidence="2">
    <location>
        <begin position="1"/>
        <end position="308"/>
    </location>
</feature>
<reference evidence="3 4" key="1">
    <citation type="submission" date="2022-02" db="EMBL/GenBank/DDBJ databases">
        <title>Mesosutterella porci, a novel member of the family Sutterellaceae from pig feces.</title>
        <authorList>
            <person name="Wylensek D."/>
            <person name="Clavel T."/>
        </authorList>
    </citation>
    <scope>NUCLEOTIDE SEQUENCE [LARGE SCALE GENOMIC DNA]</scope>
    <source>
        <strain evidence="4">oilRF-744-wt-GAM-9</strain>
    </source>
</reference>
<dbReference type="InterPro" id="IPR002656">
    <property type="entry name" value="Acyl_transf_3_dom"/>
</dbReference>
<comment type="caution">
    <text evidence="3">The sequence shown here is derived from an EMBL/GenBank/DDBJ whole genome shotgun (WGS) entry which is preliminary data.</text>
</comment>
<feature type="transmembrane region" description="Helical" evidence="1">
    <location>
        <begin position="64"/>
        <end position="84"/>
    </location>
</feature>
<feature type="transmembrane region" description="Helical" evidence="1">
    <location>
        <begin position="291"/>
        <end position="311"/>
    </location>
</feature>
<feature type="transmembrane region" description="Helical" evidence="1">
    <location>
        <begin position="159"/>
        <end position="178"/>
    </location>
</feature>
<keyword evidence="4" id="KW-1185">Reference proteome</keyword>
<name>A0ABS9MP40_9BURK</name>
<dbReference type="Proteomes" id="UP001297600">
    <property type="component" value="Unassembled WGS sequence"/>
</dbReference>
<dbReference type="EMBL" id="JAKNCT010000003">
    <property type="protein sequence ID" value="MCG5030381.1"/>
    <property type="molecule type" value="Genomic_DNA"/>
</dbReference>
<proteinExistence type="predicted"/>
<protein>
    <submittedName>
        <fullName evidence="3">Acyltransferase</fullName>
    </submittedName>
</protein>
<gene>
    <name evidence="3" type="ORF">MAF45_02810</name>
</gene>
<organism evidence="3 4">
    <name type="scientific">Mesosutterella porci</name>
    <dbReference type="NCBI Taxonomy" id="2915351"/>
    <lineage>
        <taxon>Bacteria</taxon>
        <taxon>Pseudomonadati</taxon>
        <taxon>Pseudomonadota</taxon>
        <taxon>Betaproteobacteria</taxon>
        <taxon>Burkholderiales</taxon>
        <taxon>Sutterellaceae</taxon>
        <taxon>Mesosutterella</taxon>
    </lineage>
</organism>
<evidence type="ECO:0000313" key="3">
    <source>
        <dbReference type="EMBL" id="MCG5030381.1"/>
    </source>
</evidence>
<accession>A0ABS9MP40</accession>
<sequence length="330" mass="38956">MLGIIAFHFTDHSPVDFNSLHSISLNWWFFAIARMGGGIGNCVFVLISGFLLCKKNKLNLSHLFSLYSIVLFYSIFSYYISAHLKFVPHGLFSQFFPIITAKYWFMSTYFLLIIFVPFINSILLNFKDKILKLILLIFCISSIIPTFTLQNYFNINSKIDIFILLYLVGGFIRIYIYEQKIEYLIKYRKVLIFLACLIFSLILFSEFLFAKYTKSISPDFFIWTVEKSPIIILTVLLFSICITLKPKLPSFIDLLSQKSFPVYLIHCGMLYPIFFRHLFNPENFFDKNYFIIWYVFATVSIYFICFVIDIIRNFIFNKLYLLKGIFLISK</sequence>
<dbReference type="Pfam" id="PF01757">
    <property type="entry name" value="Acyl_transf_3"/>
    <property type="match status" value="1"/>
</dbReference>
<feature type="transmembrane region" description="Helical" evidence="1">
    <location>
        <begin position="260"/>
        <end position="279"/>
    </location>
</feature>
<evidence type="ECO:0000313" key="4">
    <source>
        <dbReference type="Proteomes" id="UP001297600"/>
    </source>
</evidence>
<evidence type="ECO:0000256" key="1">
    <source>
        <dbReference type="SAM" id="Phobius"/>
    </source>
</evidence>
<keyword evidence="1" id="KW-0472">Membrane</keyword>
<keyword evidence="3" id="KW-0808">Transferase</keyword>
<feature type="transmembrane region" description="Helical" evidence="1">
    <location>
        <begin position="230"/>
        <end position="248"/>
    </location>
</feature>
<keyword evidence="3" id="KW-0012">Acyltransferase</keyword>
<keyword evidence="1" id="KW-1133">Transmembrane helix</keyword>
<feature type="transmembrane region" description="Helical" evidence="1">
    <location>
        <begin position="133"/>
        <end position="153"/>
    </location>
</feature>
<dbReference type="GO" id="GO:0016746">
    <property type="term" value="F:acyltransferase activity"/>
    <property type="evidence" value="ECO:0007669"/>
    <property type="project" value="UniProtKB-KW"/>
</dbReference>
<keyword evidence="1" id="KW-0812">Transmembrane</keyword>
<evidence type="ECO:0000259" key="2">
    <source>
        <dbReference type="Pfam" id="PF01757"/>
    </source>
</evidence>